<keyword evidence="1" id="KW-0548">Nucleotidyltransferase</keyword>
<dbReference type="OrthoDB" id="9170669at2759"/>
<proteinExistence type="predicted"/>
<evidence type="ECO:0000313" key="1">
    <source>
        <dbReference type="EMBL" id="PKU31934.1"/>
    </source>
</evidence>
<dbReference type="AlphaFoldDB" id="A0A2I0TDQ7"/>
<accession>A0A2I0TDQ7</accession>
<reference evidence="2" key="2">
    <citation type="submission" date="2017-12" db="EMBL/GenBank/DDBJ databases">
        <title>Genome sequence of the Bar-tailed Godwit (Limosa lapponica baueri).</title>
        <authorList>
            <person name="Lima N.C.B."/>
            <person name="Parody-Merino A.M."/>
            <person name="Battley P.F."/>
            <person name="Fidler A.E."/>
            <person name="Prosdocimi F."/>
        </authorList>
    </citation>
    <scope>NUCLEOTIDE SEQUENCE [LARGE SCALE GENOMIC DNA]</scope>
</reference>
<keyword evidence="1" id="KW-0808">Transferase</keyword>
<dbReference type="EMBL" id="KZ512068">
    <property type="protein sequence ID" value="PKU31934.1"/>
    <property type="molecule type" value="Genomic_DNA"/>
</dbReference>
<protein>
    <submittedName>
        <fullName evidence="1">Rna-directed dna polymerase from mobile element jockey-like</fullName>
    </submittedName>
</protein>
<dbReference type="Proteomes" id="UP000233556">
    <property type="component" value="Unassembled WGS sequence"/>
</dbReference>
<gene>
    <name evidence="1" type="ORF">llap_17762</name>
</gene>
<reference evidence="2" key="1">
    <citation type="submission" date="2017-11" db="EMBL/GenBank/DDBJ databases">
        <authorList>
            <person name="Lima N.C."/>
            <person name="Parody-Merino A.M."/>
            <person name="Battley P.F."/>
            <person name="Fidler A.E."/>
            <person name="Prosdocimi F."/>
        </authorList>
    </citation>
    <scope>NUCLEOTIDE SEQUENCE [LARGE SCALE GENOMIC DNA]</scope>
</reference>
<name>A0A2I0TDQ7_LIMLA</name>
<sequence>MFILLYHHLQMPPFMDDTEPSGAFDTLEGRDVNQRDLDRLDKWAQENLTKFNKAKCKVLHLGWENHKLNKLREMISPSTSPGVLHPALDP</sequence>
<keyword evidence="1" id="KW-0695">RNA-directed DNA polymerase</keyword>
<evidence type="ECO:0000313" key="2">
    <source>
        <dbReference type="Proteomes" id="UP000233556"/>
    </source>
</evidence>
<keyword evidence="2" id="KW-1185">Reference proteome</keyword>
<dbReference type="GO" id="GO:0003964">
    <property type="term" value="F:RNA-directed DNA polymerase activity"/>
    <property type="evidence" value="ECO:0007669"/>
    <property type="project" value="UniProtKB-KW"/>
</dbReference>
<organism evidence="1 2">
    <name type="scientific">Limosa lapponica baueri</name>
    <dbReference type="NCBI Taxonomy" id="1758121"/>
    <lineage>
        <taxon>Eukaryota</taxon>
        <taxon>Metazoa</taxon>
        <taxon>Chordata</taxon>
        <taxon>Craniata</taxon>
        <taxon>Vertebrata</taxon>
        <taxon>Euteleostomi</taxon>
        <taxon>Archelosauria</taxon>
        <taxon>Archosauria</taxon>
        <taxon>Dinosauria</taxon>
        <taxon>Saurischia</taxon>
        <taxon>Theropoda</taxon>
        <taxon>Coelurosauria</taxon>
        <taxon>Aves</taxon>
        <taxon>Neognathae</taxon>
        <taxon>Neoaves</taxon>
        <taxon>Charadriiformes</taxon>
        <taxon>Scolopacidae</taxon>
        <taxon>Limosa</taxon>
    </lineage>
</organism>